<sequence length="252" mass="27070">MTWSMSSEHLQLLIAGYVLGDLDPDEAAEFERHLMEHPAIAAEVSQMQKALELSYAPEVEPPAHLRSAILSAAHEQLSVSNTPLAAVKRPSRQFSWSRAMNVAAAVAIVALGINNYRLWQTLQASQAETQRLAALTYSLQGTKAGNGASAIVVVNPNNLEAVLTVKNLPPLPPGKVYVLWTVLKQDAPFTTDSKSAILTEVFTVDSQGNISQTIVVPKAFRSQGLVSNVAVTVEDAASPQQHQGAPVMITNL</sequence>
<keyword evidence="4" id="KW-0812">Transmembrane</keyword>
<dbReference type="InterPro" id="IPR051474">
    <property type="entry name" value="Anti-sigma-K/W_factor"/>
</dbReference>
<dbReference type="PANTHER" id="PTHR37461">
    <property type="entry name" value="ANTI-SIGMA-K FACTOR RSKA"/>
    <property type="match status" value="1"/>
</dbReference>
<reference evidence="10" key="1">
    <citation type="submission" date="2021-05" db="EMBL/GenBank/DDBJ databases">
        <authorList>
            <person name="Pietrasiak N."/>
            <person name="Ward R."/>
            <person name="Stajich J.E."/>
            <person name="Kurbessoian T."/>
        </authorList>
    </citation>
    <scope>NUCLEOTIDE SEQUENCE</scope>
    <source>
        <strain evidence="10">UHER 2000/2452</strain>
    </source>
</reference>
<feature type="domain" description="Anti-sigma K factor RskA C-terminal" evidence="9">
    <location>
        <begin position="101"/>
        <end position="240"/>
    </location>
</feature>
<comment type="caution">
    <text evidence="10">The sequence shown here is derived from an EMBL/GenBank/DDBJ whole genome shotgun (WGS) entry which is preliminary data.</text>
</comment>
<proteinExistence type="predicted"/>
<keyword evidence="3" id="KW-1003">Cell membrane</keyword>
<comment type="subcellular location">
    <subcellularLocation>
        <location evidence="2">Cell membrane</location>
    </subcellularLocation>
    <subcellularLocation>
        <location evidence="1">Membrane</location>
        <topology evidence="1">Single-pass membrane protein</topology>
    </subcellularLocation>
</comment>
<gene>
    <name evidence="10" type="ORF">KME15_02925</name>
</gene>
<evidence type="ECO:0000256" key="2">
    <source>
        <dbReference type="ARBA" id="ARBA00004236"/>
    </source>
</evidence>
<dbReference type="GO" id="GO:0016989">
    <property type="term" value="F:sigma factor antagonist activity"/>
    <property type="evidence" value="ECO:0007669"/>
    <property type="project" value="TreeGrafter"/>
</dbReference>
<dbReference type="EMBL" id="JAHHHD010000002">
    <property type="protein sequence ID" value="MBW4657602.1"/>
    <property type="molecule type" value="Genomic_DNA"/>
</dbReference>
<keyword evidence="5" id="KW-1133">Transmembrane helix</keyword>
<dbReference type="GO" id="GO:0006417">
    <property type="term" value="P:regulation of translation"/>
    <property type="evidence" value="ECO:0007669"/>
    <property type="project" value="TreeGrafter"/>
</dbReference>
<evidence type="ECO:0000313" key="11">
    <source>
        <dbReference type="Proteomes" id="UP000757435"/>
    </source>
</evidence>
<evidence type="ECO:0000256" key="1">
    <source>
        <dbReference type="ARBA" id="ARBA00004167"/>
    </source>
</evidence>
<dbReference type="InterPro" id="IPR018764">
    <property type="entry name" value="RskA_C"/>
</dbReference>
<organism evidence="10 11">
    <name type="scientific">Drouetiella hepatica Uher 2000/2452</name>
    <dbReference type="NCBI Taxonomy" id="904376"/>
    <lineage>
        <taxon>Bacteria</taxon>
        <taxon>Bacillati</taxon>
        <taxon>Cyanobacteriota</taxon>
        <taxon>Cyanophyceae</taxon>
        <taxon>Oculatellales</taxon>
        <taxon>Oculatellaceae</taxon>
        <taxon>Drouetiella</taxon>
    </lineage>
</organism>
<keyword evidence="6" id="KW-0472">Membrane</keyword>
<evidence type="ECO:0000256" key="4">
    <source>
        <dbReference type="ARBA" id="ARBA00022692"/>
    </source>
</evidence>
<name>A0A951Q797_9CYAN</name>
<evidence type="ECO:0000256" key="5">
    <source>
        <dbReference type="ARBA" id="ARBA00022989"/>
    </source>
</evidence>
<evidence type="ECO:0000259" key="9">
    <source>
        <dbReference type="Pfam" id="PF10099"/>
    </source>
</evidence>
<dbReference type="GO" id="GO:0005886">
    <property type="term" value="C:plasma membrane"/>
    <property type="evidence" value="ECO:0007669"/>
    <property type="project" value="UniProtKB-SubCell"/>
</dbReference>
<dbReference type="AlphaFoldDB" id="A0A951Q797"/>
<evidence type="ECO:0000256" key="6">
    <source>
        <dbReference type="ARBA" id="ARBA00023136"/>
    </source>
</evidence>
<dbReference type="Proteomes" id="UP000757435">
    <property type="component" value="Unassembled WGS sequence"/>
</dbReference>
<protein>
    <recommendedName>
        <fullName evidence="8">Regulator of SigK</fullName>
    </recommendedName>
    <alternativeName>
        <fullName evidence="7">Sigma-K anti-sigma factor RskA</fullName>
    </alternativeName>
</protein>
<dbReference type="PANTHER" id="PTHR37461:SF1">
    <property type="entry name" value="ANTI-SIGMA-K FACTOR RSKA"/>
    <property type="match status" value="1"/>
</dbReference>
<dbReference type="Pfam" id="PF10099">
    <property type="entry name" value="RskA_C"/>
    <property type="match status" value="1"/>
</dbReference>
<evidence type="ECO:0000313" key="10">
    <source>
        <dbReference type="EMBL" id="MBW4657602.1"/>
    </source>
</evidence>
<reference evidence="10" key="2">
    <citation type="journal article" date="2022" name="Microbiol. Resour. Announc.">
        <title>Metagenome Sequencing to Explore Phylogenomics of Terrestrial Cyanobacteria.</title>
        <authorList>
            <person name="Ward R.D."/>
            <person name="Stajich J.E."/>
            <person name="Johansen J.R."/>
            <person name="Huntemann M."/>
            <person name="Clum A."/>
            <person name="Foster B."/>
            <person name="Foster B."/>
            <person name="Roux S."/>
            <person name="Palaniappan K."/>
            <person name="Varghese N."/>
            <person name="Mukherjee S."/>
            <person name="Reddy T.B.K."/>
            <person name="Daum C."/>
            <person name="Copeland A."/>
            <person name="Chen I.A."/>
            <person name="Ivanova N.N."/>
            <person name="Kyrpides N.C."/>
            <person name="Shapiro N."/>
            <person name="Eloe-Fadrosh E.A."/>
            <person name="Pietrasiak N."/>
        </authorList>
    </citation>
    <scope>NUCLEOTIDE SEQUENCE</scope>
    <source>
        <strain evidence="10">UHER 2000/2452</strain>
    </source>
</reference>
<dbReference type="Gene3D" id="1.10.10.1320">
    <property type="entry name" value="Anti-sigma factor, zinc-finger domain"/>
    <property type="match status" value="1"/>
</dbReference>
<evidence type="ECO:0000256" key="7">
    <source>
        <dbReference type="ARBA" id="ARBA00029829"/>
    </source>
</evidence>
<evidence type="ECO:0000256" key="8">
    <source>
        <dbReference type="ARBA" id="ARBA00030803"/>
    </source>
</evidence>
<accession>A0A951Q797</accession>
<dbReference type="InterPro" id="IPR041916">
    <property type="entry name" value="Anti_sigma_zinc_sf"/>
</dbReference>
<evidence type="ECO:0000256" key="3">
    <source>
        <dbReference type="ARBA" id="ARBA00022475"/>
    </source>
</evidence>